<dbReference type="Gene3D" id="3.40.570.10">
    <property type="entry name" value="Extracellular Endonuclease, subunit A"/>
    <property type="match status" value="1"/>
</dbReference>
<evidence type="ECO:0000256" key="1">
    <source>
        <dbReference type="SAM" id="MobiDB-lite"/>
    </source>
</evidence>
<reference evidence="4 5" key="1">
    <citation type="submission" date="2017-09" db="EMBL/GenBank/DDBJ databases">
        <title>Large-scale bioinformatics analysis of Bacillus genomes uncovers conserved roles of natural products in bacterial physiology.</title>
        <authorList>
            <consortium name="Agbiome Team Llc"/>
            <person name="Bleich R.M."/>
            <person name="Grubbs K.J."/>
            <person name="Santa Maria K.C."/>
            <person name="Allen S.E."/>
            <person name="Farag S."/>
            <person name="Shank E.A."/>
            <person name="Bowers A."/>
        </authorList>
    </citation>
    <scope>NUCLEOTIDE SEQUENCE [LARGE SCALE GENOMIC DNA]</scope>
    <source>
        <strain evidence="4 5">AFS053130</strain>
    </source>
</reference>
<evidence type="ECO:0000313" key="4">
    <source>
        <dbReference type="EMBL" id="PGM86693.1"/>
    </source>
</evidence>
<feature type="region of interest" description="Disordered" evidence="1">
    <location>
        <begin position="32"/>
        <end position="60"/>
    </location>
</feature>
<dbReference type="InterPro" id="IPR044929">
    <property type="entry name" value="DNA/RNA_non-sp_Endonuclease_sf"/>
</dbReference>
<dbReference type="PROSITE" id="PS51257">
    <property type="entry name" value="PROKAR_LIPOPROTEIN"/>
    <property type="match status" value="1"/>
</dbReference>
<feature type="region of interest" description="Disordered" evidence="1">
    <location>
        <begin position="128"/>
        <end position="148"/>
    </location>
</feature>
<dbReference type="RefSeq" id="WP_098780377.1">
    <property type="nucleotide sequence ID" value="NZ_NUHO01000297.1"/>
</dbReference>
<feature type="domain" description="Type VII secretion system protein EssD-like" evidence="3">
    <location>
        <begin position="100"/>
        <end position="228"/>
    </location>
</feature>
<feature type="chain" id="PRO_5012564112" evidence="2">
    <location>
        <begin position="25"/>
        <end position="260"/>
    </location>
</feature>
<evidence type="ECO:0000313" key="5">
    <source>
        <dbReference type="Proteomes" id="UP000222054"/>
    </source>
</evidence>
<accession>A0A2B9DGE6</accession>
<dbReference type="EMBL" id="NUHO01000297">
    <property type="protein sequence ID" value="PGM86693.1"/>
    <property type="molecule type" value="Genomic_DNA"/>
</dbReference>
<evidence type="ECO:0000259" key="3">
    <source>
        <dbReference type="Pfam" id="PF13930"/>
    </source>
</evidence>
<feature type="signal peptide" evidence="2">
    <location>
        <begin position="1"/>
        <end position="24"/>
    </location>
</feature>
<protein>
    <submittedName>
        <fullName evidence="4">DNA-entry nuclease</fullName>
    </submittedName>
</protein>
<keyword evidence="2" id="KW-0732">Signal</keyword>
<comment type="caution">
    <text evidence="4">The sequence shown here is derived from an EMBL/GenBank/DDBJ whole genome shotgun (WGS) entry which is preliminary data.</text>
</comment>
<feature type="compositionally biased region" description="Polar residues" evidence="1">
    <location>
        <begin position="43"/>
        <end position="60"/>
    </location>
</feature>
<evidence type="ECO:0000256" key="2">
    <source>
        <dbReference type="SAM" id="SignalP"/>
    </source>
</evidence>
<dbReference type="InterPro" id="IPR044927">
    <property type="entry name" value="Endonuclea_NS_2"/>
</dbReference>
<sequence length="260" mass="29251">MLNEKLLSTLALTTALLGLGTSCANQQTNKETNTVKVAEQDQKSQNSAQSKTANGHQQTSYKIEDIAKNYKGQKVVEINGNKADFTQEQLDKVQLKNTNPTWQEFSNLDSKNRVGVATALIGKEIQPKEKREERLNTKPTGWHQKKLSDGSTLFDRSHLIGYQLTGQNDNPKNLMTGTKDFNRHSMLKYENMVDKEVEKGSYVLYEVKPVFIGDELVARGVQMKAKTVNNDHLDFNVFCYNVQDGVEIDYKDGTSKLVGK</sequence>
<name>A0A2B9DGE6_BACCE</name>
<proteinExistence type="predicted"/>
<dbReference type="Proteomes" id="UP000222054">
    <property type="component" value="Unassembled WGS sequence"/>
</dbReference>
<organism evidence="4 5">
    <name type="scientific">Bacillus cereus</name>
    <dbReference type="NCBI Taxonomy" id="1396"/>
    <lineage>
        <taxon>Bacteria</taxon>
        <taxon>Bacillati</taxon>
        <taxon>Bacillota</taxon>
        <taxon>Bacilli</taxon>
        <taxon>Bacillales</taxon>
        <taxon>Bacillaceae</taxon>
        <taxon>Bacillus</taxon>
        <taxon>Bacillus cereus group</taxon>
    </lineage>
</organism>
<dbReference type="Pfam" id="PF13930">
    <property type="entry name" value="Endonuclea_NS_2"/>
    <property type="match status" value="1"/>
</dbReference>
<dbReference type="AlphaFoldDB" id="A0A2B9DGE6"/>
<gene>
    <name evidence="4" type="ORF">CN958_32930</name>
</gene>